<proteinExistence type="predicted"/>
<evidence type="ECO:0008006" key="3">
    <source>
        <dbReference type="Google" id="ProtNLM"/>
    </source>
</evidence>
<name>A0A9D5Q4Q8_9BACT</name>
<accession>A0A9D5Q4Q8</accession>
<dbReference type="PANTHER" id="PTHR11102:SF160">
    <property type="entry name" value="ERAD-ASSOCIATED E3 UBIQUITIN-PROTEIN LIGASE COMPONENT HRD3"/>
    <property type="match status" value="1"/>
</dbReference>
<evidence type="ECO:0000313" key="1">
    <source>
        <dbReference type="EMBL" id="MBD3323548.1"/>
    </source>
</evidence>
<dbReference type="InterPro" id="IPR036390">
    <property type="entry name" value="WH_DNA-bd_sf"/>
</dbReference>
<gene>
    <name evidence="1" type="ORF">GF339_03125</name>
</gene>
<dbReference type="Gene3D" id="1.25.40.10">
    <property type="entry name" value="Tetratricopeptide repeat domain"/>
    <property type="match status" value="2"/>
</dbReference>
<dbReference type="SUPFAM" id="SSF52540">
    <property type="entry name" value="P-loop containing nucleoside triphosphate hydrolases"/>
    <property type="match status" value="1"/>
</dbReference>
<dbReference type="SMART" id="SM00671">
    <property type="entry name" value="SEL1"/>
    <property type="match status" value="7"/>
</dbReference>
<reference evidence="1" key="1">
    <citation type="submission" date="2019-11" db="EMBL/GenBank/DDBJ databases">
        <title>Microbial mats filling the niche in hypersaline microbial mats.</title>
        <authorList>
            <person name="Wong H.L."/>
            <person name="Macleod F.I."/>
            <person name="White R.A. III"/>
            <person name="Burns B.P."/>
        </authorList>
    </citation>
    <scope>NUCLEOTIDE SEQUENCE</scope>
    <source>
        <strain evidence="1">Rbin_158</strain>
    </source>
</reference>
<dbReference type="InterPro" id="IPR006597">
    <property type="entry name" value="Sel1-like"/>
</dbReference>
<protein>
    <recommendedName>
        <fullName evidence="3">AAA+ ATPase domain-containing protein</fullName>
    </recommendedName>
</protein>
<dbReference type="EMBL" id="WJJP01000093">
    <property type="protein sequence ID" value="MBD3323548.1"/>
    <property type="molecule type" value="Genomic_DNA"/>
</dbReference>
<dbReference type="SUPFAM" id="SSF46785">
    <property type="entry name" value="Winged helix' DNA-binding domain"/>
    <property type="match status" value="1"/>
</dbReference>
<organism evidence="1 2">
    <name type="scientific">candidate division KSB3 bacterium</name>
    <dbReference type="NCBI Taxonomy" id="2044937"/>
    <lineage>
        <taxon>Bacteria</taxon>
        <taxon>candidate division KSB3</taxon>
    </lineage>
</organism>
<comment type="caution">
    <text evidence="1">The sequence shown here is derived from an EMBL/GenBank/DDBJ whole genome shotgun (WGS) entry which is preliminary data.</text>
</comment>
<dbReference type="Pfam" id="PF08238">
    <property type="entry name" value="Sel1"/>
    <property type="match status" value="7"/>
</dbReference>
<dbReference type="Proteomes" id="UP000649604">
    <property type="component" value="Unassembled WGS sequence"/>
</dbReference>
<sequence>MNTSLAANLYNPHEQSKEQLIDRFVARHSVFSDLYQTIKAYPMTQVDQHYLIEGQRGMGKTTLLLRLSYEIENDPDLQPWLIPLVFKEEVYYSIHRLYMLWERIAQELEIKQPAAFAGIHERMTALYERTSPRQSSDKDYEYLCFEMLAEALNMHGKKLILFVDNFGELLNNFTPLEYYRLYHILKTSSVLKIVGASPVALEAFTKHRNGFTSLFQGKRLQGLNKEETHDLLLELAKAYQQEDTIRHIMTHQPGRIESLRILTGGVIRTMVLLFEVFTQQEEHDTLTYLNTVLDRVTPLYKSRMDDLTPLQRKIVDTIALNWDAITPGEIARKTRMTLEEVTTVLNELEHVFLIEGVRSTPHQDLYRLKERFFNIWYLMRLSFGGNQAKVVWLLRFLENWYEKTELSQRAQKHIHAVEHGQYQPNAAFYLTEAFVKTGLLDQNLEHQMLQATKKLLQENDAQLAAQTSQSDKDMFKQGEAYYQHNQYSQAISVFLQLKQKNAHIYFRLGYAFSKLQKPRNAVTYFLQAAKEGHVLAMLYLGILYHYHLHDYYNAKRYYTMAVNQGHTDAMLNLANLYYYTLHDYHNAKKYYLMAVKAGQERLRVLKSGTFSLKGLKTYLVKTIKGESLSKPESQQTHDLPDVHQDYVRALTQTTSEAMLHLGHLYTTALKNPEKAERFYRMASEAGHLRAMVALGDLYHNVLREHKKAEKYYYMAAKRRDLTALVNLGMLYHTTFAQPKKAEKCYLLAAQQGDISAMNGLAWLYFEHKRDKQKSLHYAQKVVQTEKNPYTAHTAACIYLWNNQPEPAAQLAQVFLYAPEAYETLKDDILLYLMLLLAKHHYQQVMTYFRSPRLDLEARFKPLHYVLLHFLGDSDYHKLPPELAEPVRDMIHRVNQMAAEYA</sequence>
<evidence type="ECO:0000313" key="2">
    <source>
        <dbReference type="Proteomes" id="UP000649604"/>
    </source>
</evidence>
<dbReference type="AlphaFoldDB" id="A0A9D5Q4Q8"/>
<dbReference type="SUPFAM" id="SSF81901">
    <property type="entry name" value="HCP-like"/>
    <property type="match status" value="2"/>
</dbReference>
<dbReference type="InterPro" id="IPR011990">
    <property type="entry name" value="TPR-like_helical_dom_sf"/>
</dbReference>
<dbReference type="InterPro" id="IPR050767">
    <property type="entry name" value="Sel1_AlgK"/>
</dbReference>
<dbReference type="InterPro" id="IPR027417">
    <property type="entry name" value="P-loop_NTPase"/>
</dbReference>
<dbReference type="PANTHER" id="PTHR11102">
    <property type="entry name" value="SEL-1-LIKE PROTEIN"/>
    <property type="match status" value="1"/>
</dbReference>
<dbReference type="Gene3D" id="3.40.50.300">
    <property type="entry name" value="P-loop containing nucleotide triphosphate hydrolases"/>
    <property type="match status" value="1"/>
</dbReference>